<evidence type="ECO:0000313" key="11">
    <source>
        <dbReference type="EMBL" id="KAK0617229.1"/>
    </source>
</evidence>
<dbReference type="EMBL" id="JAULSU010000005">
    <property type="protein sequence ID" value="KAK0617229.1"/>
    <property type="molecule type" value="Genomic_DNA"/>
</dbReference>
<feature type="region of interest" description="Disordered" evidence="9">
    <location>
        <begin position="199"/>
        <end position="283"/>
    </location>
</feature>
<dbReference type="Gene3D" id="2.40.50.140">
    <property type="entry name" value="Nucleic acid-binding proteins"/>
    <property type="match status" value="1"/>
</dbReference>
<comment type="subcellular location">
    <subcellularLocation>
        <location evidence="2">Chromosome</location>
        <location evidence="2">Telomere</location>
    </subcellularLocation>
    <subcellularLocation>
        <location evidence="1">Nucleus</location>
    </subcellularLocation>
</comment>
<name>A0AA39WKS4_9PEZI</name>
<keyword evidence="4" id="KW-0158">Chromosome</keyword>
<dbReference type="PANTHER" id="PTHR13989">
    <property type="entry name" value="REPLICATION PROTEIN A-RELATED"/>
    <property type="match status" value="1"/>
</dbReference>
<protein>
    <recommendedName>
        <fullName evidence="3">CST complex subunit STN1</fullName>
    </recommendedName>
    <alternativeName>
        <fullName evidence="8">Suppressor of cdc thirteen homolog</fullName>
    </alternativeName>
</protein>
<dbReference type="PANTHER" id="PTHR13989:SF33">
    <property type="entry name" value="CST COMPLEX SUBUNIT STN1"/>
    <property type="match status" value="1"/>
</dbReference>
<evidence type="ECO:0000256" key="6">
    <source>
        <dbReference type="ARBA" id="ARBA00023125"/>
    </source>
</evidence>
<dbReference type="AlphaFoldDB" id="A0AA39WKS4"/>
<dbReference type="GO" id="GO:0000781">
    <property type="term" value="C:chromosome, telomeric region"/>
    <property type="evidence" value="ECO:0007669"/>
    <property type="project" value="UniProtKB-SubCell"/>
</dbReference>
<feature type="domain" description="CST complex subunit Stn1 N-terminal" evidence="10">
    <location>
        <begin position="45"/>
        <end position="91"/>
    </location>
</feature>
<dbReference type="Proteomes" id="UP001175000">
    <property type="component" value="Unassembled WGS sequence"/>
</dbReference>
<accession>A0AA39WKS4</accession>
<evidence type="ECO:0000256" key="2">
    <source>
        <dbReference type="ARBA" id="ARBA00004574"/>
    </source>
</evidence>
<dbReference type="InterPro" id="IPR018856">
    <property type="entry name" value="Stn1_N"/>
</dbReference>
<evidence type="ECO:0000256" key="8">
    <source>
        <dbReference type="ARBA" id="ARBA00030039"/>
    </source>
</evidence>
<dbReference type="GO" id="GO:0005634">
    <property type="term" value="C:nucleus"/>
    <property type="evidence" value="ECO:0007669"/>
    <property type="project" value="UniProtKB-SubCell"/>
</dbReference>
<feature type="compositionally biased region" description="Basic and acidic residues" evidence="9">
    <location>
        <begin position="240"/>
        <end position="251"/>
    </location>
</feature>
<dbReference type="InterPro" id="IPR012340">
    <property type="entry name" value="NA-bd_OB-fold"/>
</dbReference>
<keyword evidence="7" id="KW-0539">Nucleus</keyword>
<evidence type="ECO:0000256" key="1">
    <source>
        <dbReference type="ARBA" id="ARBA00004123"/>
    </source>
</evidence>
<evidence type="ECO:0000256" key="7">
    <source>
        <dbReference type="ARBA" id="ARBA00023242"/>
    </source>
</evidence>
<organism evidence="11 12">
    <name type="scientific">Immersiella caudata</name>
    <dbReference type="NCBI Taxonomy" id="314043"/>
    <lineage>
        <taxon>Eukaryota</taxon>
        <taxon>Fungi</taxon>
        <taxon>Dikarya</taxon>
        <taxon>Ascomycota</taxon>
        <taxon>Pezizomycotina</taxon>
        <taxon>Sordariomycetes</taxon>
        <taxon>Sordariomycetidae</taxon>
        <taxon>Sordariales</taxon>
        <taxon>Lasiosphaeriaceae</taxon>
        <taxon>Immersiella</taxon>
    </lineage>
</organism>
<dbReference type="GO" id="GO:0003677">
    <property type="term" value="F:DNA binding"/>
    <property type="evidence" value="ECO:0007669"/>
    <property type="project" value="UniProtKB-KW"/>
</dbReference>
<keyword evidence="12" id="KW-1185">Reference proteome</keyword>
<proteinExistence type="predicted"/>
<keyword evidence="6" id="KW-0238">DNA-binding</keyword>
<evidence type="ECO:0000256" key="9">
    <source>
        <dbReference type="SAM" id="MobiDB-lite"/>
    </source>
</evidence>
<evidence type="ECO:0000256" key="5">
    <source>
        <dbReference type="ARBA" id="ARBA00022895"/>
    </source>
</evidence>
<dbReference type="SUPFAM" id="SSF50249">
    <property type="entry name" value="Nucleic acid-binding proteins"/>
    <property type="match status" value="1"/>
</dbReference>
<evidence type="ECO:0000259" key="10">
    <source>
        <dbReference type="Pfam" id="PF10451"/>
    </source>
</evidence>
<dbReference type="InterPro" id="IPR040260">
    <property type="entry name" value="RFA2-like"/>
</dbReference>
<gene>
    <name evidence="11" type="ORF">B0T14DRAFT_262308</name>
</gene>
<evidence type="ECO:0000256" key="4">
    <source>
        <dbReference type="ARBA" id="ARBA00022454"/>
    </source>
</evidence>
<keyword evidence="5" id="KW-0779">Telomere</keyword>
<dbReference type="Pfam" id="PF10451">
    <property type="entry name" value="Stn1"/>
    <property type="match status" value="1"/>
</dbReference>
<sequence>MISSTGSPQIYPQYCFHLSPTIAKWCHLRCADIAALTTHPGFEGQDLYFHKNHPIKWVRIAGIVVAVDDFGPWRAYTVDDSSGATIECHVNLPKPAANSAILGGGNPAPAVKPSNTTAQQQQKVDLLGSEVNVGDIIDVRGTIRVYRQTRQIKAVKIVHLKSTEKEVEFWGKVAALYRDVLDNPWVLDEKVVRKCRKEAEGYEGKQARKERRERRERREREKATKERDAGVTEAIAIPNRRPEKAAEEQAARKPKIRATGLERRPKPPKVAVPITGKFSALGL</sequence>
<feature type="compositionally biased region" description="Basic and acidic residues" evidence="9">
    <location>
        <begin position="216"/>
        <end position="230"/>
    </location>
</feature>
<evidence type="ECO:0000313" key="12">
    <source>
        <dbReference type="Proteomes" id="UP001175000"/>
    </source>
</evidence>
<comment type="caution">
    <text evidence="11">The sequence shown here is derived from an EMBL/GenBank/DDBJ whole genome shotgun (WGS) entry which is preliminary data.</text>
</comment>
<evidence type="ECO:0000256" key="3">
    <source>
        <dbReference type="ARBA" id="ARBA00017411"/>
    </source>
</evidence>
<reference evidence="11" key="1">
    <citation type="submission" date="2023-06" db="EMBL/GenBank/DDBJ databases">
        <title>Genome-scale phylogeny and comparative genomics of the fungal order Sordariales.</title>
        <authorList>
            <consortium name="Lawrence Berkeley National Laboratory"/>
            <person name="Hensen N."/>
            <person name="Bonometti L."/>
            <person name="Westerberg I."/>
            <person name="Brannstrom I.O."/>
            <person name="Guillou S."/>
            <person name="Cros-Aarteil S."/>
            <person name="Calhoun S."/>
            <person name="Haridas S."/>
            <person name="Kuo A."/>
            <person name="Mondo S."/>
            <person name="Pangilinan J."/>
            <person name="Riley R."/>
            <person name="Labutti K."/>
            <person name="Andreopoulos B."/>
            <person name="Lipzen A."/>
            <person name="Chen C."/>
            <person name="Yanf M."/>
            <person name="Daum C."/>
            <person name="Ng V."/>
            <person name="Clum A."/>
            <person name="Steindorff A."/>
            <person name="Ohm R."/>
            <person name="Martin F."/>
            <person name="Silar P."/>
            <person name="Natvig D."/>
            <person name="Lalanne C."/>
            <person name="Gautier V."/>
            <person name="Ament-Velasquez S.L."/>
            <person name="Kruys A."/>
            <person name="Hutchinson M.I."/>
            <person name="Powell A.J."/>
            <person name="Barry K."/>
            <person name="Miller A.N."/>
            <person name="Grigoriev I.V."/>
            <person name="Debuchy R."/>
            <person name="Gladieux P."/>
            <person name="Thoren M.H."/>
            <person name="Johannesson H."/>
        </authorList>
    </citation>
    <scope>NUCLEOTIDE SEQUENCE</scope>
    <source>
        <strain evidence="11">CBS 606.72</strain>
    </source>
</reference>